<dbReference type="NCBIfam" id="TIGR01552">
    <property type="entry name" value="phd_fam"/>
    <property type="match status" value="1"/>
</dbReference>
<proteinExistence type="inferred from homology"/>
<protein>
    <recommendedName>
        <fullName evidence="2">Antitoxin</fullName>
    </recommendedName>
</protein>
<dbReference type="Gene3D" id="3.40.1620.10">
    <property type="entry name" value="YefM-like domain"/>
    <property type="match status" value="1"/>
</dbReference>
<comment type="function">
    <text evidence="2">Antitoxin component of a type II toxin-antitoxin (TA) system.</text>
</comment>
<dbReference type="InterPro" id="IPR006442">
    <property type="entry name" value="Antitoxin_Phd/YefM"/>
</dbReference>
<evidence type="ECO:0000313" key="3">
    <source>
        <dbReference type="EMBL" id="SNS23260.1"/>
    </source>
</evidence>
<evidence type="ECO:0000256" key="2">
    <source>
        <dbReference type="RuleBase" id="RU362080"/>
    </source>
</evidence>
<comment type="similarity">
    <text evidence="1 2">Belongs to the phD/YefM antitoxin family.</text>
</comment>
<dbReference type="PANTHER" id="PTHR33713">
    <property type="entry name" value="ANTITOXIN YAFN-RELATED"/>
    <property type="match status" value="1"/>
</dbReference>
<reference evidence="4" key="1">
    <citation type="submission" date="2017-06" db="EMBL/GenBank/DDBJ databases">
        <authorList>
            <person name="Varghese N."/>
            <person name="Submissions S."/>
        </authorList>
    </citation>
    <scope>NUCLEOTIDE SEQUENCE [LARGE SCALE GENOMIC DNA]</scope>
    <source>
        <strain evidence="4">DSM 46839</strain>
    </source>
</reference>
<sequence>MAPRPESRGGSVVPGCTPYVEPTHTARPGDPRLTSFITASVTTTIEVMTTQSLAAVKAHFSQVIDEVAGTHERVTVRRNGSPVAVILAVEDYESLMETWEILSDPRARSDMRQAEETMAAGEVHGEADVRAALAARRR</sequence>
<dbReference type="Proteomes" id="UP000198373">
    <property type="component" value="Unassembled WGS sequence"/>
</dbReference>
<dbReference type="EMBL" id="FZOO01000002">
    <property type="protein sequence ID" value="SNS23260.1"/>
    <property type="molecule type" value="Genomic_DNA"/>
</dbReference>
<organism evidence="3 4">
    <name type="scientific">Geodermatophilus pulveris</name>
    <dbReference type="NCBI Taxonomy" id="1564159"/>
    <lineage>
        <taxon>Bacteria</taxon>
        <taxon>Bacillati</taxon>
        <taxon>Actinomycetota</taxon>
        <taxon>Actinomycetes</taxon>
        <taxon>Geodermatophilales</taxon>
        <taxon>Geodermatophilaceae</taxon>
        <taxon>Geodermatophilus</taxon>
    </lineage>
</organism>
<dbReference type="InterPro" id="IPR036165">
    <property type="entry name" value="YefM-like_sf"/>
</dbReference>
<dbReference type="AlphaFoldDB" id="A0A239CT20"/>
<evidence type="ECO:0000313" key="4">
    <source>
        <dbReference type="Proteomes" id="UP000198373"/>
    </source>
</evidence>
<dbReference type="InterPro" id="IPR051405">
    <property type="entry name" value="phD/YefM_antitoxin"/>
</dbReference>
<dbReference type="PANTHER" id="PTHR33713:SF10">
    <property type="entry name" value="ANTITOXIN YAFN"/>
    <property type="match status" value="1"/>
</dbReference>
<keyword evidence="4" id="KW-1185">Reference proteome</keyword>
<accession>A0A239CT20</accession>
<evidence type="ECO:0000256" key="1">
    <source>
        <dbReference type="ARBA" id="ARBA00009981"/>
    </source>
</evidence>
<dbReference type="Gene3D" id="1.10.1220.170">
    <property type="match status" value="1"/>
</dbReference>
<dbReference type="Pfam" id="PF02604">
    <property type="entry name" value="PhdYeFM_antitox"/>
    <property type="match status" value="1"/>
</dbReference>
<dbReference type="SUPFAM" id="SSF143120">
    <property type="entry name" value="YefM-like"/>
    <property type="match status" value="1"/>
</dbReference>
<name>A0A239CT20_9ACTN</name>
<gene>
    <name evidence="3" type="ORF">SAMN06893096_102618</name>
</gene>